<evidence type="ECO:0000259" key="4">
    <source>
        <dbReference type="PROSITE" id="PS50112"/>
    </source>
</evidence>
<organism evidence="5 6">
    <name type="scientific">Virgibacillus halodenitrificans</name>
    <name type="common">Bacillus halodenitrificans</name>
    <dbReference type="NCBI Taxonomy" id="1482"/>
    <lineage>
        <taxon>Bacteria</taxon>
        <taxon>Bacillati</taxon>
        <taxon>Bacillota</taxon>
        <taxon>Bacilli</taxon>
        <taxon>Bacillales</taxon>
        <taxon>Bacillaceae</taxon>
        <taxon>Virgibacillus</taxon>
    </lineage>
</organism>
<dbReference type="Gene3D" id="3.40.50.300">
    <property type="entry name" value="P-loop containing nucleotide triphosphate hydrolases"/>
    <property type="match status" value="1"/>
</dbReference>
<dbReference type="CDD" id="cd00130">
    <property type="entry name" value="PAS"/>
    <property type="match status" value="1"/>
</dbReference>
<dbReference type="Gene3D" id="1.10.10.10">
    <property type="entry name" value="Winged helix-like DNA-binding domain superfamily/Winged helix DNA-binding domain"/>
    <property type="match status" value="1"/>
</dbReference>
<dbReference type="InterPro" id="IPR002078">
    <property type="entry name" value="Sigma_54_int"/>
</dbReference>
<dbReference type="NCBIfam" id="TIGR00229">
    <property type="entry name" value="sensory_box"/>
    <property type="match status" value="1"/>
</dbReference>
<dbReference type="PROSITE" id="PS50045">
    <property type="entry name" value="SIGMA54_INTERACT_4"/>
    <property type="match status" value="1"/>
</dbReference>
<reference evidence="5 6" key="1">
    <citation type="submission" date="2016-11" db="EMBL/GenBank/DDBJ databases">
        <title>Complete genome sequencing of Virgibacillus halodenitrificans PDB-F2.</title>
        <authorList>
            <person name="Sun Z."/>
            <person name="Zhou Y."/>
            <person name="Li H."/>
        </authorList>
    </citation>
    <scope>NUCLEOTIDE SEQUENCE [LARGE SCALE GENOMIC DNA]</scope>
    <source>
        <strain evidence="5 6">PDB-F2</strain>
    </source>
</reference>
<dbReference type="InterPro" id="IPR025943">
    <property type="entry name" value="Sigma_54_int_dom_ATP-bd_2"/>
</dbReference>
<dbReference type="RefSeq" id="WP_071649427.1">
    <property type="nucleotide sequence ID" value="NZ_CP017962.1"/>
</dbReference>
<name>A0AAC9J414_VIRHA</name>
<dbReference type="Gene3D" id="1.10.8.60">
    <property type="match status" value="1"/>
</dbReference>
<dbReference type="InterPro" id="IPR036388">
    <property type="entry name" value="WH-like_DNA-bd_sf"/>
</dbReference>
<accession>A0AAC9J414</accession>
<evidence type="ECO:0008006" key="7">
    <source>
        <dbReference type="Google" id="ProtNLM"/>
    </source>
</evidence>
<dbReference type="PROSITE" id="PS00675">
    <property type="entry name" value="SIGMA54_INTERACT_1"/>
    <property type="match status" value="1"/>
</dbReference>
<feature type="domain" description="PAS" evidence="4">
    <location>
        <begin position="212"/>
        <end position="257"/>
    </location>
</feature>
<dbReference type="PROSITE" id="PS00676">
    <property type="entry name" value="SIGMA54_INTERACT_2"/>
    <property type="match status" value="1"/>
</dbReference>
<dbReference type="SUPFAM" id="SSF55785">
    <property type="entry name" value="PYP-like sensor domain (PAS domain)"/>
    <property type="match status" value="1"/>
</dbReference>
<dbReference type="Gene3D" id="3.30.450.20">
    <property type="entry name" value="PAS domain"/>
    <property type="match status" value="1"/>
</dbReference>
<dbReference type="SUPFAM" id="SSF52540">
    <property type="entry name" value="P-loop containing nucleoside triphosphate hydrolases"/>
    <property type="match status" value="1"/>
</dbReference>
<dbReference type="PROSITE" id="PS50112">
    <property type="entry name" value="PAS"/>
    <property type="match status" value="1"/>
</dbReference>
<dbReference type="SMART" id="SM00091">
    <property type="entry name" value="PAS"/>
    <property type="match status" value="1"/>
</dbReference>
<dbReference type="FunFam" id="3.40.50.300:FF:000006">
    <property type="entry name" value="DNA-binding transcriptional regulator NtrC"/>
    <property type="match status" value="1"/>
</dbReference>
<dbReference type="InterPro" id="IPR000014">
    <property type="entry name" value="PAS"/>
</dbReference>
<dbReference type="InterPro" id="IPR013767">
    <property type="entry name" value="PAS_fold"/>
</dbReference>
<keyword evidence="2" id="KW-0067">ATP-binding</keyword>
<dbReference type="Pfam" id="PF00158">
    <property type="entry name" value="Sigma54_activat"/>
    <property type="match status" value="1"/>
</dbReference>
<dbReference type="Pfam" id="PF25601">
    <property type="entry name" value="AAA_lid_14"/>
    <property type="match status" value="1"/>
</dbReference>
<proteinExistence type="predicted"/>
<dbReference type="AlphaFoldDB" id="A0AAC9J414"/>
<protein>
    <recommendedName>
        <fullName evidence="7">PAS domain S-box protein</fullName>
    </recommendedName>
</protein>
<dbReference type="GeneID" id="71515649"/>
<dbReference type="SMART" id="SM00382">
    <property type="entry name" value="AAA"/>
    <property type="match status" value="1"/>
</dbReference>
<dbReference type="InterPro" id="IPR025662">
    <property type="entry name" value="Sigma_54_int_dom_ATP-bd_1"/>
</dbReference>
<evidence type="ECO:0000313" key="6">
    <source>
        <dbReference type="Proteomes" id="UP000182945"/>
    </source>
</evidence>
<dbReference type="GO" id="GO:0005524">
    <property type="term" value="F:ATP binding"/>
    <property type="evidence" value="ECO:0007669"/>
    <property type="project" value="UniProtKB-KW"/>
</dbReference>
<dbReference type="Pfam" id="PF00989">
    <property type="entry name" value="PAS"/>
    <property type="match status" value="1"/>
</dbReference>
<evidence type="ECO:0000259" key="3">
    <source>
        <dbReference type="PROSITE" id="PS50045"/>
    </source>
</evidence>
<sequence length="678" mass="76833">MEQKIILILTKEVAVYEVFRNTLHENFGNSVQFRSNHYPPVNMNEVDLILSSGPKKAFRDIIEQLNDRIPYIQANRSIDFYKLEKLLEVKSNTKCLLVSNDTETALESVTLLQRLGFEHLKLIAFAPDMDKPPQLDEISVVITHGLQHLVPKGMHRIIDLGDRSLDLSTIFEISTMLKLSLDKTHLFTMDYFRNFVRIGRRLSASIQSERLLNKQLEIVLDAAHEGIIWVDYNGIVTVFNKEATSILGISNEDAIGKYYSDVVRDLDIEEVMLKKIEIPRQIIHVHGLQILITKTPIVLDNVFSGAVITFQDVSHVQRMEQEIRKKKTESGLTIKYTFDSIIGISEEIEKLKKTAKKLAKSDYTILISGESGTGKEIFAQAIHEHSSRRKGPFVAVNFAGITQSLAESELFGYEEGAFTGARSGGSTGLFELAQNGTIFLDEIGDAPLNIQAAILRVLQEKQVKRVGGNKVIPVDVRVIAATNKDLAQMIEKSTFREDLFYRLNQLPLEILPLRERKEDIPYIINYFLNQRKIKMSFTPEVEALISTYHWPGNVRELEGFINYVTVTADSSKADMEQIPPKMKKSNISQHRIELAKKYLDNHGGRSVFKKILEVLVTYTDKNTGIGRGSLHRLLDIEITESQLRTRMETLRRADCIAVGTKKQGTKITSLGQEVYGQL</sequence>
<dbReference type="InterPro" id="IPR035965">
    <property type="entry name" value="PAS-like_dom_sf"/>
</dbReference>
<dbReference type="PANTHER" id="PTHR32071:SF57">
    <property type="entry name" value="C4-DICARBOXYLATE TRANSPORT TRANSCRIPTIONAL REGULATORY PROTEIN DCTD"/>
    <property type="match status" value="1"/>
</dbReference>
<dbReference type="InterPro" id="IPR027417">
    <property type="entry name" value="P-loop_NTPase"/>
</dbReference>
<dbReference type="PANTHER" id="PTHR32071">
    <property type="entry name" value="TRANSCRIPTIONAL REGULATORY PROTEIN"/>
    <property type="match status" value="1"/>
</dbReference>
<dbReference type="KEGG" id="vhl:BME96_14655"/>
<dbReference type="GO" id="GO:0006355">
    <property type="term" value="P:regulation of DNA-templated transcription"/>
    <property type="evidence" value="ECO:0007669"/>
    <property type="project" value="InterPro"/>
</dbReference>
<keyword evidence="1" id="KW-0547">Nucleotide-binding</keyword>
<evidence type="ECO:0000256" key="2">
    <source>
        <dbReference type="ARBA" id="ARBA00022840"/>
    </source>
</evidence>
<evidence type="ECO:0000256" key="1">
    <source>
        <dbReference type="ARBA" id="ARBA00022741"/>
    </source>
</evidence>
<feature type="domain" description="Sigma-54 factor interaction" evidence="3">
    <location>
        <begin position="341"/>
        <end position="566"/>
    </location>
</feature>
<evidence type="ECO:0000313" key="5">
    <source>
        <dbReference type="EMBL" id="APC49355.1"/>
    </source>
</evidence>
<dbReference type="InterPro" id="IPR058031">
    <property type="entry name" value="AAA_lid_NorR"/>
</dbReference>
<dbReference type="EMBL" id="CP017962">
    <property type="protein sequence ID" value="APC49355.1"/>
    <property type="molecule type" value="Genomic_DNA"/>
</dbReference>
<dbReference type="InterPro" id="IPR003593">
    <property type="entry name" value="AAA+_ATPase"/>
</dbReference>
<gene>
    <name evidence="5" type="ORF">BME96_14655</name>
</gene>
<dbReference type="CDD" id="cd00009">
    <property type="entry name" value="AAA"/>
    <property type="match status" value="1"/>
</dbReference>
<dbReference type="Proteomes" id="UP000182945">
    <property type="component" value="Chromosome"/>
</dbReference>